<dbReference type="Proteomes" id="UP000627521">
    <property type="component" value="Unassembled WGS sequence"/>
</dbReference>
<dbReference type="Gene3D" id="3.40.50.2000">
    <property type="entry name" value="Glycogen Phosphorylase B"/>
    <property type="match status" value="2"/>
</dbReference>
<evidence type="ECO:0000313" key="4">
    <source>
        <dbReference type="Proteomes" id="UP000627521"/>
    </source>
</evidence>
<evidence type="ECO:0000256" key="2">
    <source>
        <dbReference type="ARBA" id="ARBA00022679"/>
    </source>
</evidence>
<dbReference type="InterPro" id="IPR002201">
    <property type="entry name" value="Glyco_trans_9"/>
</dbReference>
<name>A0ABR8LQL0_9FLAO</name>
<evidence type="ECO:0000313" key="3">
    <source>
        <dbReference type="EMBL" id="MBD3862517.1"/>
    </source>
</evidence>
<dbReference type="CDD" id="cd03789">
    <property type="entry name" value="GT9_LPS_heptosyltransferase"/>
    <property type="match status" value="1"/>
</dbReference>
<keyword evidence="2" id="KW-0808">Transferase</keyword>
<keyword evidence="1" id="KW-0328">Glycosyltransferase</keyword>
<accession>A0ABR8LQL0</accession>
<reference evidence="3 4" key="1">
    <citation type="submission" date="2020-09" db="EMBL/GenBank/DDBJ databases">
        <title>Bacillus nautilus sp. nov., Chryseoglobus crepusculi sp. nov, and Psychrobacter noctis sp. nov., isolated from deep-sea sponges from the equatorial Atlantic.</title>
        <authorList>
            <person name="Stennett H.L."/>
            <person name="Williams S.E."/>
        </authorList>
    </citation>
    <scope>NUCLEOTIDE SEQUENCE [LARGE SCALE GENOMIC DNA]</scope>
    <source>
        <strain evidence="3 4">28M-24</strain>
    </source>
</reference>
<evidence type="ECO:0000256" key="1">
    <source>
        <dbReference type="ARBA" id="ARBA00022676"/>
    </source>
</evidence>
<dbReference type="RefSeq" id="WP_028281604.1">
    <property type="nucleotide sequence ID" value="NZ_JACXXH010000001.1"/>
</dbReference>
<organism evidence="3 4">
    <name type="scientific">Olleya marilimosa</name>
    <dbReference type="NCBI Taxonomy" id="272164"/>
    <lineage>
        <taxon>Bacteria</taxon>
        <taxon>Pseudomonadati</taxon>
        <taxon>Bacteroidota</taxon>
        <taxon>Flavobacteriia</taxon>
        <taxon>Flavobacteriales</taxon>
        <taxon>Flavobacteriaceae</taxon>
    </lineage>
</organism>
<comment type="caution">
    <text evidence="3">The sequence shown here is derived from an EMBL/GenBank/DDBJ whole genome shotgun (WGS) entry which is preliminary data.</text>
</comment>
<keyword evidence="4" id="KW-1185">Reference proteome</keyword>
<sequence>MKKILVIQNKRIGDVLIASVIAQNMKTVFPDSQIDYLVYDFTTGVIENNPNIDNIIAVNEKELKQFKFMRRLIKQVKNNKYDIIFDPYSKLQSRIICYFSGAKMRIGFQKRGKNPWFKFYTHTVPLLEEKKHISGKAIEDRINMFNTFFPLAQNQIDYEPHIVLTQNEQQYNKLNKYNKPAIMLGVLGSTPQKSMPYQYIVALIDHITATYNVNVLFNYAPHQKADALSIYNQCQNKSNIIIDIYEDSIRGFITLMNKCELLVGNEGGIVHISKALNKPTFTIFSPYVLKEHWASFEDGKKHTSIHLLEEKPNLFDEFSVEQRRKIEENPHELYQMLTPEMILKRLTPFLDFHLKAFKN</sequence>
<dbReference type="InterPro" id="IPR051199">
    <property type="entry name" value="LPS_LOS_Heptosyltrfase"/>
</dbReference>
<dbReference type="EMBL" id="JACXXH010000001">
    <property type="protein sequence ID" value="MBD3862517.1"/>
    <property type="molecule type" value="Genomic_DNA"/>
</dbReference>
<dbReference type="PANTHER" id="PTHR30160">
    <property type="entry name" value="TETRAACYLDISACCHARIDE 4'-KINASE-RELATED"/>
    <property type="match status" value="1"/>
</dbReference>
<proteinExistence type="predicted"/>
<dbReference type="SUPFAM" id="SSF53756">
    <property type="entry name" value="UDP-Glycosyltransferase/glycogen phosphorylase"/>
    <property type="match status" value="1"/>
</dbReference>
<dbReference type="PANTHER" id="PTHR30160:SF7">
    <property type="entry name" value="ADP-HEPTOSE--LPS HEPTOSYLTRANSFERASE 2"/>
    <property type="match status" value="1"/>
</dbReference>
<dbReference type="Pfam" id="PF01075">
    <property type="entry name" value="Glyco_transf_9"/>
    <property type="match status" value="1"/>
</dbReference>
<protein>
    <submittedName>
        <fullName evidence="3">Glycosyltransferase family 9 protein</fullName>
    </submittedName>
</protein>
<gene>
    <name evidence="3" type="ORF">IEG06_03570</name>
</gene>